<dbReference type="InterPro" id="IPR058002">
    <property type="entry name" value="Gp82"/>
</dbReference>
<sequence length="92" mass="10276">MNPKPIRVFVYKNLHFTHREGKPWYSVQALEGDFKGRVIHRSGHVLLAHAKGVVRPAGRERVRREGKKNVHAGLAVADDEVSGEVQGLPETS</sequence>
<evidence type="ECO:0000313" key="2">
    <source>
        <dbReference type="EMBL" id="BBC44202.1"/>
    </source>
</evidence>
<protein>
    <submittedName>
        <fullName evidence="2">Uncharacterized protein</fullName>
    </submittedName>
</protein>
<organism evidence="2 3">
    <name type="scientific">Mycobacterium phage D29</name>
    <name type="common">Mycobacteriophage D29</name>
    <dbReference type="NCBI Taxonomy" id="28369"/>
    <lineage>
        <taxon>Viruses</taxon>
        <taxon>Duplodnaviria</taxon>
        <taxon>Heunggongvirae</taxon>
        <taxon>Uroviricota</taxon>
        <taxon>Caudoviricetes</taxon>
        <taxon>Fromanvirus</taxon>
    </lineage>
</organism>
<reference evidence="2 3" key="1">
    <citation type="submission" date="2018-01" db="EMBL/GenBank/DDBJ databases">
        <title>Genome sequence of Mycobacterium phage D29.</title>
        <authorList>
            <person name="Uchiyama J."/>
            <person name="Matsuzaki S."/>
        </authorList>
    </citation>
    <scope>NUCLEOTIDE SEQUENCE [LARGE SCALE GENOMIC DNA]</scope>
</reference>
<organismHost>
    <name type="scientific">Mycobacterium</name>
    <dbReference type="NCBI Taxonomy" id="1763"/>
</organismHost>
<evidence type="ECO:0000256" key="1">
    <source>
        <dbReference type="SAM" id="MobiDB-lite"/>
    </source>
</evidence>
<dbReference type="Proteomes" id="UP000250156">
    <property type="component" value="Segment"/>
</dbReference>
<evidence type="ECO:0000313" key="3">
    <source>
        <dbReference type="Proteomes" id="UP000250156"/>
    </source>
</evidence>
<accession>A0A2Z5XD49</accession>
<dbReference type="EMBL" id="AP018480">
    <property type="protein sequence ID" value="BBC44202.1"/>
    <property type="molecule type" value="Genomic_DNA"/>
</dbReference>
<feature type="region of interest" description="Disordered" evidence="1">
    <location>
        <begin position="58"/>
        <end position="92"/>
    </location>
</feature>
<name>A0A2Z5XD49_BPMD2</name>
<dbReference type="Pfam" id="PF25735">
    <property type="entry name" value="Phage_L5_gp82"/>
    <property type="match status" value="1"/>
</dbReference>
<proteinExistence type="predicted"/>